<evidence type="ECO:0000313" key="1">
    <source>
        <dbReference type="EMBL" id="QHU07204.1"/>
    </source>
</evidence>
<name>A0A6C0JU30_9ZZZZ</name>
<dbReference type="EMBL" id="MN740684">
    <property type="protein sequence ID" value="QHU07204.1"/>
    <property type="molecule type" value="Genomic_DNA"/>
</dbReference>
<protein>
    <submittedName>
        <fullName evidence="1">Uncharacterized protein</fullName>
    </submittedName>
</protein>
<proteinExistence type="predicted"/>
<accession>A0A6C0JU30</accession>
<organism evidence="1">
    <name type="scientific">viral metagenome</name>
    <dbReference type="NCBI Taxonomy" id="1070528"/>
    <lineage>
        <taxon>unclassified sequences</taxon>
        <taxon>metagenomes</taxon>
        <taxon>organismal metagenomes</taxon>
    </lineage>
</organism>
<reference evidence="1" key="1">
    <citation type="journal article" date="2020" name="Nature">
        <title>Giant virus diversity and host interactions through global metagenomics.</title>
        <authorList>
            <person name="Schulz F."/>
            <person name="Roux S."/>
            <person name="Paez-Espino D."/>
            <person name="Jungbluth S."/>
            <person name="Walsh D.A."/>
            <person name="Denef V.J."/>
            <person name="McMahon K.D."/>
            <person name="Konstantinidis K.T."/>
            <person name="Eloe-Fadrosh E.A."/>
            <person name="Kyrpides N.C."/>
            <person name="Woyke T."/>
        </authorList>
    </citation>
    <scope>NUCLEOTIDE SEQUENCE</scope>
    <source>
        <strain evidence="1">GVMAG-S-1040241-154</strain>
    </source>
</reference>
<sequence length="84" mass="9794">MFEIIQKYLAARYTSLYILNNNKKCNDNYYLLKYGGTYYCIKNDSNTIDTVADKNSEKGLFSNIPTNANDPIYINTKRLKEKGY</sequence>
<dbReference type="AlphaFoldDB" id="A0A6C0JU30"/>